<dbReference type="KEGG" id="tmo:TMO_a0216"/>
<geneLocation type="plasmid" evidence="2 3">
    <name>pTM1</name>
</geneLocation>
<dbReference type="EMBL" id="CP003237">
    <property type="protein sequence ID" value="AFK55619.1"/>
    <property type="molecule type" value="Genomic_DNA"/>
</dbReference>
<feature type="region of interest" description="Disordered" evidence="1">
    <location>
        <begin position="42"/>
        <end position="165"/>
    </location>
</feature>
<dbReference type="InterPro" id="IPR021327">
    <property type="entry name" value="DUF2934"/>
</dbReference>
<feature type="compositionally biased region" description="Low complexity" evidence="1">
    <location>
        <begin position="107"/>
        <end position="127"/>
    </location>
</feature>
<evidence type="ECO:0000256" key="1">
    <source>
        <dbReference type="SAM" id="MobiDB-lite"/>
    </source>
</evidence>
<sequence length="165" mass="17060">MHTSDDTPTDRTRRLEKIAHRIWVEEGRPHGRDREHWAAAEAELEALEAANRSVPETGRAPGPEDGPYEAGPTPPVPGPPVPGSPAPSAAEPGPAAPETRTRRRLAAAKTAETKASAGATRATGAGTHRTKGGTDAAPTPTAEGPKKAGTKPATRSRTPRPAGDA</sequence>
<accession>I3TS81</accession>
<name>I3TS81_TISMK</name>
<proteinExistence type="predicted"/>
<reference evidence="2 3" key="1">
    <citation type="journal article" date="2012" name="J. Am. Chem. Soc.">
        <title>Bacterial biosynthesis and maturation of the didemnin anti-cancer agents.</title>
        <authorList>
            <person name="Xu Y."/>
            <person name="Kersten R.D."/>
            <person name="Nam S.J."/>
            <person name="Lu L."/>
            <person name="Al-Suwailem A.M."/>
            <person name="Zheng H."/>
            <person name="Fenical W."/>
            <person name="Dorrestein P.C."/>
            <person name="Moore B.S."/>
            <person name="Qian P.Y."/>
        </authorList>
    </citation>
    <scope>NUCLEOTIDE SEQUENCE [LARGE SCALE GENOMIC DNA]</scope>
    <source>
        <strain evidence="2 3">KA081020-065</strain>
    </source>
</reference>
<feature type="compositionally biased region" description="Low complexity" evidence="1">
    <location>
        <begin position="86"/>
        <end position="98"/>
    </location>
</feature>
<organism evidence="2 3">
    <name type="scientific">Tistrella mobilis (strain KA081020-065)</name>
    <dbReference type="NCBI Taxonomy" id="1110502"/>
    <lineage>
        <taxon>Bacteria</taxon>
        <taxon>Pseudomonadati</taxon>
        <taxon>Pseudomonadota</taxon>
        <taxon>Alphaproteobacteria</taxon>
        <taxon>Geminicoccales</taxon>
        <taxon>Geminicoccaceae</taxon>
        <taxon>Tistrella</taxon>
    </lineage>
</organism>
<keyword evidence="2" id="KW-0614">Plasmid</keyword>
<protein>
    <recommendedName>
        <fullName evidence="4">DUF2934 domain-containing protein</fullName>
    </recommendedName>
</protein>
<gene>
    <name evidence="2" type="ordered locus">TMO_a0216</name>
</gene>
<evidence type="ECO:0000313" key="3">
    <source>
        <dbReference type="Proteomes" id="UP000005258"/>
    </source>
</evidence>
<dbReference type="PATRIC" id="fig|1110502.3.peg.3870"/>
<evidence type="ECO:0000313" key="2">
    <source>
        <dbReference type="EMBL" id="AFK55619.1"/>
    </source>
</evidence>
<dbReference type="Proteomes" id="UP000005258">
    <property type="component" value="Plasmid pTM1"/>
</dbReference>
<dbReference type="Pfam" id="PF11154">
    <property type="entry name" value="DUF2934"/>
    <property type="match status" value="1"/>
</dbReference>
<dbReference type="HOGENOM" id="CLU_1610030_0_0_5"/>
<feature type="compositionally biased region" description="Pro residues" evidence="1">
    <location>
        <begin position="72"/>
        <end position="85"/>
    </location>
</feature>
<evidence type="ECO:0008006" key="4">
    <source>
        <dbReference type="Google" id="ProtNLM"/>
    </source>
</evidence>
<dbReference type="AlphaFoldDB" id="I3TS81"/>
<dbReference type="RefSeq" id="WP_014747296.1">
    <property type="nucleotide sequence ID" value="NC_017957.2"/>
</dbReference>
<keyword evidence="3" id="KW-1185">Reference proteome</keyword>